<dbReference type="GO" id="GO:0016810">
    <property type="term" value="F:hydrolase activity, acting on carbon-nitrogen (but not peptide) bonds"/>
    <property type="evidence" value="ECO:0007669"/>
    <property type="project" value="InterPro"/>
</dbReference>
<accession>A0A4V3AYC8</accession>
<sequence length="293" mass="31741">MIAAFASPGGEETSGLSRRATKSLSFEGVSGGKMNDPFARKSGLQRAAHSAVDAVVGNRWGSIRSVRTYQPLVALTFDDGPSSVWTPKILDILADYRSHATFFMLVENARRLPGLVHRVVAEGHEIGLHGFDHRRLAGGSRRSTRRMLAAAASELATISGEPVKYFRPPFGAQTVGSFLGERDAGLETVMWDLDSFDWSGLGEREVASEVIDRTEPGSIVLLHDTLADDPGCSFDRAVAAELIVDGLQRRTLQSTTVSGLLESGRVRRAAYFSLSTWCGSGARAFDEDPDRAR</sequence>
<protein>
    <submittedName>
        <fullName evidence="2">Polysaccharide deacetylase family protein</fullName>
    </submittedName>
</protein>
<dbReference type="InterPro" id="IPR011330">
    <property type="entry name" value="Glyco_hydro/deAcase_b/a-brl"/>
</dbReference>
<dbReference type="GO" id="GO:0005975">
    <property type="term" value="P:carbohydrate metabolic process"/>
    <property type="evidence" value="ECO:0007669"/>
    <property type="project" value="InterPro"/>
</dbReference>
<dbReference type="PANTHER" id="PTHR10587">
    <property type="entry name" value="GLYCOSYL TRANSFERASE-RELATED"/>
    <property type="match status" value="1"/>
</dbReference>
<dbReference type="Gene3D" id="3.20.20.370">
    <property type="entry name" value="Glycoside hydrolase/deacetylase"/>
    <property type="match status" value="1"/>
</dbReference>
<gene>
    <name evidence="2" type="ORF">EUA04_20890</name>
</gene>
<name>A0A4V3AYC8_9MYCO</name>
<comment type="caution">
    <text evidence="2">The sequence shown here is derived from an EMBL/GenBank/DDBJ whole genome shotgun (WGS) entry which is preliminary data.</text>
</comment>
<dbReference type="PANTHER" id="PTHR10587:SF137">
    <property type="entry name" value="4-DEOXY-4-FORMAMIDO-L-ARABINOSE-PHOSPHOUNDECAPRENOL DEFORMYLASE ARND-RELATED"/>
    <property type="match status" value="1"/>
</dbReference>
<dbReference type="InterPro" id="IPR002509">
    <property type="entry name" value="NODB_dom"/>
</dbReference>
<reference evidence="2 3" key="1">
    <citation type="submission" date="2019-01" db="EMBL/GenBank/DDBJ databases">
        <title>High-quality-draft genome sequences of five non-tuberculosis mycobacteriaceae isolated from a nosocomial environment.</title>
        <authorList>
            <person name="Tiago I."/>
            <person name="Alarico S."/>
            <person name="Pereira S.G."/>
            <person name="Coelho C."/>
            <person name="Maranha A."/>
            <person name="Empadinhas N."/>
        </authorList>
    </citation>
    <scope>NUCLEOTIDE SEQUENCE [LARGE SCALE GENOMIC DNA]</scope>
    <source>
        <strain evidence="2 3">22DIII</strain>
    </source>
</reference>
<proteinExistence type="predicted"/>
<dbReference type="RefSeq" id="WP_133414478.1">
    <property type="nucleotide sequence ID" value="NZ_SDLP01000007.1"/>
</dbReference>
<feature type="domain" description="NodB homology" evidence="1">
    <location>
        <begin position="71"/>
        <end position="257"/>
    </location>
</feature>
<evidence type="ECO:0000259" key="1">
    <source>
        <dbReference type="PROSITE" id="PS51677"/>
    </source>
</evidence>
<organism evidence="2 3">
    <name type="scientific">Mycolicibacterium obuense</name>
    <dbReference type="NCBI Taxonomy" id="1807"/>
    <lineage>
        <taxon>Bacteria</taxon>
        <taxon>Bacillati</taxon>
        <taxon>Actinomycetota</taxon>
        <taxon>Actinomycetes</taxon>
        <taxon>Mycobacteriales</taxon>
        <taxon>Mycobacteriaceae</taxon>
        <taxon>Mycolicibacterium</taxon>
    </lineage>
</organism>
<dbReference type="Proteomes" id="UP000294952">
    <property type="component" value="Unassembled WGS sequence"/>
</dbReference>
<dbReference type="EMBL" id="SDLP01000007">
    <property type="protein sequence ID" value="TDL05015.1"/>
    <property type="molecule type" value="Genomic_DNA"/>
</dbReference>
<dbReference type="PROSITE" id="PS51677">
    <property type="entry name" value="NODB"/>
    <property type="match status" value="1"/>
</dbReference>
<dbReference type="InterPro" id="IPR050248">
    <property type="entry name" value="Polysacc_deacetylase_ArnD"/>
</dbReference>
<dbReference type="CDD" id="cd10959">
    <property type="entry name" value="CE4_NodB_like_3"/>
    <property type="match status" value="1"/>
</dbReference>
<dbReference type="Pfam" id="PF01522">
    <property type="entry name" value="Polysacc_deac_1"/>
    <property type="match status" value="1"/>
</dbReference>
<evidence type="ECO:0000313" key="2">
    <source>
        <dbReference type="EMBL" id="TDL05015.1"/>
    </source>
</evidence>
<evidence type="ECO:0000313" key="3">
    <source>
        <dbReference type="Proteomes" id="UP000294952"/>
    </source>
</evidence>
<dbReference type="SUPFAM" id="SSF88713">
    <property type="entry name" value="Glycoside hydrolase/deacetylase"/>
    <property type="match status" value="1"/>
</dbReference>
<dbReference type="AlphaFoldDB" id="A0A4V3AYC8"/>